<evidence type="ECO:0000256" key="5">
    <source>
        <dbReference type="ARBA" id="ARBA00022884"/>
    </source>
</evidence>
<evidence type="ECO:0000256" key="1">
    <source>
        <dbReference type="ARBA" id="ARBA00007494"/>
    </source>
</evidence>
<evidence type="ECO:0000256" key="3">
    <source>
        <dbReference type="ARBA" id="ARBA00022679"/>
    </source>
</evidence>
<dbReference type="Pfam" id="PF01189">
    <property type="entry name" value="Methyltr_RsmB-F"/>
    <property type="match status" value="1"/>
</dbReference>
<dbReference type="InterPro" id="IPR049560">
    <property type="entry name" value="MeTrfase_RsmB-F_NOP2_cat"/>
</dbReference>
<keyword evidence="3 6" id="KW-0808">Transferase</keyword>
<keyword evidence="9" id="KW-1185">Reference proteome</keyword>
<proteinExistence type="inferred from homology"/>
<dbReference type="GO" id="GO:0003723">
    <property type="term" value="F:RNA binding"/>
    <property type="evidence" value="ECO:0007669"/>
    <property type="project" value="UniProtKB-UniRule"/>
</dbReference>
<gene>
    <name evidence="8" type="ORF">MELIAE_LOCUS6649</name>
</gene>
<dbReference type="CDD" id="cd02440">
    <property type="entry name" value="AdoMet_MTases"/>
    <property type="match status" value="1"/>
</dbReference>
<dbReference type="AlphaFoldDB" id="A0A9P0B4T9"/>
<dbReference type="PROSITE" id="PS50890">
    <property type="entry name" value="PUA"/>
    <property type="match status" value="1"/>
</dbReference>
<dbReference type="InterPro" id="IPR015947">
    <property type="entry name" value="PUA-like_sf"/>
</dbReference>
<reference evidence="8" key="1">
    <citation type="submission" date="2021-12" db="EMBL/GenBank/DDBJ databases">
        <authorList>
            <person name="King R."/>
        </authorList>
    </citation>
    <scope>NUCLEOTIDE SEQUENCE</scope>
</reference>
<evidence type="ECO:0000256" key="2">
    <source>
        <dbReference type="ARBA" id="ARBA00022603"/>
    </source>
</evidence>
<keyword evidence="2 6" id="KW-0489">Methyltransferase</keyword>
<name>A0A9P0B4T9_BRAAE</name>
<evidence type="ECO:0000256" key="4">
    <source>
        <dbReference type="ARBA" id="ARBA00022691"/>
    </source>
</evidence>
<dbReference type="InterPro" id="IPR018314">
    <property type="entry name" value="RsmB/NOL1/NOP2-like_CS"/>
</dbReference>
<feature type="binding site" evidence="6">
    <location>
        <position position="264"/>
    </location>
    <ligand>
        <name>S-adenosyl-L-methionine</name>
        <dbReference type="ChEBI" id="CHEBI:59789"/>
    </ligand>
</feature>
<feature type="domain" description="SAM-dependent MTase RsmB/NOP-type" evidence="7">
    <location>
        <begin position="140"/>
        <end position="440"/>
    </location>
</feature>
<accession>A0A9P0B4T9</accession>
<feature type="active site" description="Nucleophile" evidence="6">
    <location>
        <position position="370"/>
    </location>
</feature>
<keyword evidence="5 6" id="KW-0694">RNA-binding</keyword>
<dbReference type="PROSITE" id="PS01153">
    <property type="entry name" value="NOL1_NOP2_SUN"/>
    <property type="match status" value="1"/>
</dbReference>
<evidence type="ECO:0000313" key="8">
    <source>
        <dbReference type="EMBL" id="CAH0555236.1"/>
    </source>
</evidence>
<feature type="binding site" evidence="6">
    <location>
        <position position="290"/>
    </location>
    <ligand>
        <name>S-adenosyl-L-methionine</name>
        <dbReference type="ChEBI" id="CHEBI:59789"/>
    </ligand>
</feature>
<dbReference type="EMBL" id="OV121135">
    <property type="protein sequence ID" value="CAH0555236.1"/>
    <property type="molecule type" value="Genomic_DNA"/>
</dbReference>
<evidence type="ECO:0000256" key="6">
    <source>
        <dbReference type="PROSITE-ProRule" id="PRU01023"/>
    </source>
</evidence>
<dbReference type="Gene3D" id="3.40.50.150">
    <property type="entry name" value="Vaccinia Virus protein VP39"/>
    <property type="match status" value="1"/>
</dbReference>
<dbReference type="OrthoDB" id="260824at2759"/>
<dbReference type="PANTHER" id="PTHR22807:SF34">
    <property type="entry name" value="TRNA (CYTOSINE(72)-C(5))-METHYLTRANSFERASE NSUN6"/>
    <property type="match status" value="1"/>
</dbReference>
<dbReference type="PANTHER" id="PTHR22807">
    <property type="entry name" value="NOP2 YEAST -RELATED NOL1/NOP2/FMU SUN DOMAIN-CONTAINING"/>
    <property type="match status" value="1"/>
</dbReference>
<evidence type="ECO:0000259" key="7">
    <source>
        <dbReference type="PROSITE" id="PS51686"/>
    </source>
</evidence>
<feature type="binding site" evidence="6">
    <location>
        <position position="320"/>
    </location>
    <ligand>
        <name>S-adenosyl-L-methionine</name>
        <dbReference type="ChEBI" id="CHEBI:59789"/>
    </ligand>
</feature>
<dbReference type="PROSITE" id="PS51686">
    <property type="entry name" value="SAM_MT_RSMB_NOP"/>
    <property type="match status" value="1"/>
</dbReference>
<comment type="caution">
    <text evidence="6">Lacks conserved residue(s) required for the propagation of feature annotation.</text>
</comment>
<dbReference type="CDD" id="cd21150">
    <property type="entry name" value="PUA_NSun6-like"/>
    <property type="match status" value="1"/>
</dbReference>
<comment type="similarity">
    <text evidence="1 6">Belongs to the class I-like SAM-binding methyltransferase superfamily. RsmB/NOP family.</text>
</comment>
<dbReference type="SUPFAM" id="SSF53335">
    <property type="entry name" value="S-adenosyl-L-methionine-dependent methyltransferases"/>
    <property type="match status" value="1"/>
</dbReference>
<dbReference type="GO" id="GO:0001510">
    <property type="term" value="P:RNA methylation"/>
    <property type="evidence" value="ECO:0007669"/>
    <property type="project" value="InterPro"/>
</dbReference>
<organism evidence="8 9">
    <name type="scientific">Brassicogethes aeneus</name>
    <name type="common">Rape pollen beetle</name>
    <name type="synonym">Meligethes aeneus</name>
    <dbReference type="NCBI Taxonomy" id="1431903"/>
    <lineage>
        <taxon>Eukaryota</taxon>
        <taxon>Metazoa</taxon>
        <taxon>Ecdysozoa</taxon>
        <taxon>Arthropoda</taxon>
        <taxon>Hexapoda</taxon>
        <taxon>Insecta</taxon>
        <taxon>Pterygota</taxon>
        <taxon>Neoptera</taxon>
        <taxon>Endopterygota</taxon>
        <taxon>Coleoptera</taxon>
        <taxon>Polyphaga</taxon>
        <taxon>Cucujiformia</taxon>
        <taxon>Nitidulidae</taxon>
        <taxon>Meligethinae</taxon>
        <taxon>Brassicogethes</taxon>
    </lineage>
</organism>
<dbReference type="InterPro" id="IPR029063">
    <property type="entry name" value="SAM-dependent_MTases_sf"/>
</dbReference>
<dbReference type="InterPro" id="IPR023267">
    <property type="entry name" value="RCMT"/>
</dbReference>
<protein>
    <recommendedName>
        <fullName evidence="7">SAM-dependent MTase RsmB/NOP-type domain-containing protein</fullName>
    </recommendedName>
</protein>
<dbReference type="GO" id="GO:0008173">
    <property type="term" value="F:RNA methyltransferase activity"/>
    <property type="evidence" value="ECO:0007669"/>
    <property type="project" value="InterPro"/>
</dbReference>
<dbReference type="Proteomes" id="UP001154078">
    <property type="component" value="Chromosome 4"/>
</dbReference>
<dbReference type="SUPFAM" id="SSF88697">
    <property type="entry name" value="PUA domain-like"/>
    <property type="match status" value="1"/>
</dbReference>
<dbReference type="Gene3D" id="2.30.130.10">
    <property type="entry name" value="PUA domain"/>
    <property type="match status" value="1"/>
</dbReference>
<dbReference type="InterPro" id="IPR001678">
    <property type="entry name" value="MeTrfase_RsmB-F_NOP2_dom"/>
</dbReference>
<evidence type="ECO:0000313" key="9">
    <source>
        <dbReference type="Proteomes" id="UP001154078"/>
    </source>
</evidence>
<dbReference type="InterPro" id="IPR036974">
    <property type="entry name" value="PUA_sf"/>
</dbReference>
<keyword evidence="4 6" id="KW-0949">S-adenosyl-L-methionine</keyword>
<sequence>MPFPNSPFKYNFNCDVLYKTNDEPPHTSIQFSKLENTLKWLCKFPKITSYRINTLKCNIDDIKTILQGLLTQTLGNVIVLKIHPLLSDVLILNHSYENKNINSHDKEVIIDPDCAAAVLRGAHIYAPGVMGLVSGVQLNDKISIYADLSKKCKKGFQKTYTDENKLFIGNGLVKMRRFELFGEDIKPSGIAIEVTETISGCPPIGDKILDDGLVLLQNLPSIICVKNLNPQPGETILDMCASPGNKTTHIAALMKNKGILVALDKTLVKVKRLLKNCEEFDAKVYVYQADSTKILDDNASNEIHEGPPFKSESFDRILLDAPCSALGKRPQLYNNTTEKVIKSYVPLQRKLFETAVNLLKPNGTLVFSTCTITLAENEGLIAWALKNFSCLRLVHQKFHLGSHGWQGSALNEDQRRLVQRFDCTDNVDSVGFFIAGFIKEIT</sequence>
<dbReference type="PRINTS" id="PR02008">
    <property type="entry name" value="RCMTFAMILY"/>
</dbReference>